<dbReference type="InterPro" id="IPR050204">
    <property type="entry name" value="AraC_XylS_family_regulators"/>
</dbReference>
<dbReference type="STRING" id="414048.SAMN04489864_10711"/>
<keyword evidence="3" id="KW-0804">Transcription</keyword>
<evidence type="ECO:0000259" key="4">
    <source>
        <dbReference type="PROSITE" id="PS01124"/>
    </source>
</evidence>
<proteinExistence type="predicted"/>
<gene>
    <name evidence="5" type="ORF">SAMN04489864_10711</name>
</gene>
<dbReference type="PANTHER" id="PTHR46796">
    <property type="entry name" value="HTH-TYPE TRANSCRIPTIONAL ACTIVATOR RHAS-RELATED"/>
    <property type="match status" value="1"/>
</dbReference>
<dbReference type="GO" id="GO:0003700">
    <property type="term" value="F:DNA-binding transcription factor activity"/>
    <property type="evidence" value="ECO:0007669"/>
    <property type="project" value="InterPro"/>
</dbReference>
<dbReference type="GO" id="GO:0043565">
    <property type="term" value="F:sequence-specific DNA binding"/>
    <property type="evidence" value="ECO:0007669"/>
    <property type="project" value="InterPro"/>
</dbReference>
<keyword evidence="6" id="KW-1185">Reference proteome</keyword>
<dbReference type="SMART" id="SM00342">
    <property type="entry name" value="HTH_ARAC"/>
    <property type="match status" value="1"/>
</dbReference>
<dbReference type="SUPFAM" id="SSF46689">
    <property type="entry name" value="Homeodomain-like"/>
    <property type="match status" value="2"/>
</dbReference>
<dbReference type="AlphaFoldDB" id="A0A1I2YFQ7"/>
<dbReference type="InterPro" id="IPR018060">
    <property type="entry name" value="HTH_AraC"/>
</dbReference>
<accession>A0A1I2YFQ7</accession>
<keyword evidence="2 5" id="KW-0238">DNA-binding</keyword>
<evidence type="ECO:0000256" key="1">
    <source>
        <dbReference type="ARBA" id="ARBA00023015"/>
    </source>
</evidence>
<evidence type="ECO:0000256" key="3">
    <source>
        <dbReference type="ARBA" id="ARBA00023163"/>
    </source>
</evidence>
<protein>
    <submittedName>
        <fullName evidence="5">AraC-type DNA-binding protein</fullName>
    </submittedName>
</protein>
<organism evidence="5 6">
    <name type="scientific">Pedobacter insulae</name>
    <dbReference type="NCBI Taxonomy" id="414048"/>
    <lineage>
        <taxon>Bacteria</taxon>
        <taxon>Pseudomonadati</taxon>
        <taxon>Bacteroidota</taxon>
        <taxon>Sphingobacteriia</taxon>
        <taxon>Sphingobacteriales</taxon>
        <taxon>Sphingobacteriaceae</taxon>
        <taxon>Pedobacter</taxon>
    </lineage>
</organism>
<evidence type="ECO:0000313" key="5">
    <source>
        <dbReference type="EMBL" id="SFH23371.1"/>
    </source>
</evidence>
<dbReference type="Gene3D" id="1.10.10.60">
    <property type="entry name" value="Homeodomain-like"/>
    <property type="match status" value="1"/>
</dbReference>
<dbReference type="Pfam" id="PF12833">
    <property type="entry name" value="HTH_18"/>
    <property type="match status" value="1"/>
</dbReference>
<dbReference type="PROSITE" id="PS01124">
    <property type="entry name" value="HTH_ARAC_FAMILY_2"/>
    <property type="match status" value="1"/>
</dbReference>
<keyword evidence="1" id="KW-0805">Transcription regulation</keyword>
<evidence type="ECO:0000313" key="6">
    <source>
        <dbReference type="Proteomes" id="UP000199666"/>
    </source>
</evidence>
<dbReference type="OrthoDB" id="511992at2"/>
<reference evidence="5 6" key="1">
    <citation type="submission" date="2016-10" db="EMBL/GenBank/DDBJ databases">
        <authorList>
            <person name="de Groot N.N."/>
        </authorList>
    </citation>
    <scope>NUCLEOTIDE SEQUENCE [LARGE SCALE GENOMIC DNA]</scope>
    <source>
        <strain evidence="5 6">DSM 18684</strain>
    </source>
</reference>
<dbReference type="RefSeq" id="WP_090994468.1">
    <property type="nucleotide sequence ID" value="NZ_FOPP01000007.1"/>
</dbReference>
<evidence type="ECO:0000256" key="2">
    <source>
        <dbReference type="ARBA" id="ARBA00023125"/>
    </source>
</evidence>
<sequence>MEKLGSGEFFGVTNQTLETGGLILTNTAYTHEYVDWHYHENVYFTFMLKGRVIEGNKKDKLHLSAGSLLFHNAQESHYNIKPPGETKGMHLEIENRWIREIYPNADINEGSYEVTCPKTKILFYRLLKESQVADNLTILGIQNLVIEAVDPFFKSQAESRSRPPWVDKAGELLQDMYLSPPGLREMASEIGVHPVHLSRSFTKYYCCSIAEYVRLLKVERAFSEFSIRENSLSTIAHRCGFADQSHMIRCFKEFSGNTPSFFKRLINS</sequence>
<dbReference type="Proteomes" id="UP000199666">
    <property type="component" value="Unassembled WGS sequence"/>
</dbReference>
<dbReference type="InterPro" id="IPR009057">
    <property type="entry name" value="Homeodomain-like_sf"/>
</dbReference>
<name>A0A1I2YFQ7_9SPHI</name>
<feature type="domain" description="HTH araC/xylS-type" evidence="4">
    <location>
        <begin position="167"/>
        <end position="265"/>
    </location>
</feature>
<dbReference type="EMBL" id="FOPP01000007">
    <property type="protein sequence ID" value="SFH23371.1"/>
    <property type="molecule type" value="Genomic_DNA"/>
</dbReference>